<organism evidence="1 2">
    <name type="scientific">Lysinibacillus xylanilyticus</name>
    <dbReference type="NCBI Taxonomy" id="582475"/>
    <lineage>
        <taxon>Bacteria</taxon>
        <taxon>Bacillati</taxon>
        <taxon>Bacillota</taxon>
        <taxon>Bacilli</taxon>
        <taxon>Bacillales</taxon>
        <taxon>Bacillaceae</taxon>
        <taxon>Lysinibacillus</taxon>
    </lineage>
</organism>
<accession>A0A0K9FCK6</accession>
<evidence type="ECO:0000313" key="2">
    <source>
        <dbReference type="Proteomes" id="UP000037326"/>
    </source>
</evidence>
<dbReference type="PATRIC" id="fig|582475.4.peg.925"/>
<reference evidence="2" key="1">
    <citation type="submission" date="2015-07" db="EMBL/GenBank/DDBJ databases">
        <authorList>
            <consortium name="Consortium for Microbial Forensics and Genomics (microFORGE)"/>
            <person name="Knight B.M."/>
            <person name="Roberts D.P."/>
            <person name="Lin D."/>
            <person name="Hari K."/>
            <person name="Fletcher J."/>
            <person name="Melcher U."/>
            <person name="Blagden T."/>
            <person name="Winegar R.A."/>
        </authorList>
    </citation>
    <scope>NUCLEOTIDE SEQUENCE [LARGE SCALE GENOMIC DNA]</scope>
    <source>
        <strain evidence="2">DSM 23493</strain>
    </source>
</reference>
<dbReference type="AlphaFoldDB" id="A0A0K9FCK6"/>
<dbReference type="RefSeq" id="WP_049664878.1">
    <property type="nucleotide sequence ID" value="NZ_LFXJ01000005.1"/>
</dbReference>
<comment type="caution">
    <text evidence="1">The sequence shown here is derived from an EMBL/GenBank/DDBJ whole genome shotgun (WGS) entry which is preliminary data.</text>
</comment>
<evidence type="ECO:0000313" key="1">
    <source>
        <dbReference type="EMBL" id="KMY31953.1"/>
    </source>
</evidence>
<keyword evidence="1" id="KW-0167">Capsid protein</keyword>
<protein>
    <submittedName>
        <fullName evidence="1">Spore coat protein</fullName>
    </submittedName>
</protein>
<dbReference type="OrthoDB" id="2734617at2"/>
<keyword evidence="1" id="KW-0946">Virion</keyword>
<dbReference type="Proteomes" id="UP000037326">
    <property type="component" value="Unassembled WGS sequence"/>
</dbReference>
<proteinExistence type="predicted"/>
<gene>
    <name evidence="1" type="ORF">ACZ11_07175</name>
</gene>
<dbReference type="GeneID" id="96598055"/>
<dbReference type="EMBL" id="LFXJ01000005">
    <property type="protein sequence ID" value="KMY31953.1"/>
    <property type="molecule type" value="Genomic_DNA"/>
</dbReference>
<name>A0A0K9FCK6_9BACI</name>
<sequence length="129" mass="14749">MASFEIGARSLFNFRNERFFLLVEDEITIPAQGVEIDPVNIYEIDQQTFNFIRDEGDTPVIRPVINLPTVPPGFKLERKCIFTVDNAYYVIYDLENGTDNNVLLRIGAALFNSLRNSGVRECVPQDFIN</sequence>